<sequence length="302" mass="33878">MQTPLANEEVKHPFISIAPELSLASDQHLKLRDHILNENQTNFIYKNHINNSASINEQINKNIDLIKSDNDVQSLFNSRRHSKAFVIGTGPSLERCYTYIKSACKNENILIIAVDTAFKALTANSIKPDIVVTVDEETNTNELSPQHSEGISLVYFPRTNINVLSAWRGKRYTSYSTSPAYNRISETHPKGRLYSGGSVIHPAVDLAVKMGANSITLFGCDFGFHSNKTHAEWKEGELGLDYTNNQGQVKNGYGEMIATVPNFRSYLCNLENYIKLHPHITFYNSCRYGALIAGTEYIEAKL</sequence>
<organism evidence="2 3">
    <name type="scientific">Dasania phycosphaerae</name>
    <dbReference type="NCBI Taxonomy" id="2950436"/>
    <lineage>
        <taxon>Bacteria</taxon>
        <taxon>Pseudomonadati</taxon>
        <taxon>Pseudomonadota</taxon>
        <taxon>Gammaproteobacteria</taxon>
        <taxon>Cellvibrionales</taxon>
        <taxon>Spongiibacteraceae</taxon>
        <taxon>Dasania</taxon>
    </lineage>
</organism>
<evidence type="ECO:0000313" key="3">
    <source>
        <dbReference type="Proteomes" id="UP001069090"/>
    </source>
</evidence>
<dbReference type="Proteomes" id="UP001069090">
    <property type="component" value="Unassembled WGS sequence"/>
</dbReference>
<accession>A0A9J6RHS1</accession>
<dbReference type="PANTHER" id="PTHR41786:SF1">
    <property type="entry name" value="6-HYDROXYMETHYLPTERIN DIPHOSPHOKINASE MPTE-LIKE DOMAIN-CONTAINING PROTEIN"/>
    <property type="match status" value="1"/>
</dbReference>
<protein>
    <submittedName>
        <fullName evidence="2">DUF115 domain-containing protein</fullName>
    </submittedName>
</protein>
<dbReference type="AlphaFoldDB" id="A0A9J6RHS1"/>
<name>A0A9J6RHS1_9GAMM</name>
<gene>
    <name evidence="2" type="ORF">O0V09_01305</name>
</gene>
<dbReference type="EMBL" id="JAPTGG010000001">
    <property type="protein sequence ID" value="MCZ0863816.1"/>
    <property type="molecule type" value="Genomic_DNA"/>
</dbReference>
<keyword evidence="3" id="KW-1185">Reference proteome</keyword>
<dbReference type="PANTHER" id="PTHR41786">
    <property type="entry name" value="MOTILITY ACCESSORY FACTOR MAF"/>
    <property type="match status" value="1"/>
</dbReference>
<dbReference type="InterPro" id="IPR002826">
    <property type="entry name" value="MptE-like"/>
</dbReference>
<reference evidence="2 3" key="1">
    <citation type="submission" date="2022-12" db="EMBL/GenBank/DDBJ databases">
        <title>Dasania phycosphaerae sp. nov., isolated from particulate material of the south coast of Korea.</title>
        <authorList>
            <person name="Jiang Y."/>
        </authorList>
    </citation>
    <scope>NUCLEOTIDE SEQUENCE [LARGE SCALE GENOMIC DNA]</scope>
    <source>
        <strain evidence="2 3">GY-19</strain>
    </source>
</reference>
<proteinExistence type="predicted"/>
<evidence type="ECO:0000313" key="2">
    <source>
        <dbReference type="EMBL" id="MCZ0863816.1"/>
    </source>
</evidence>
<evidence type="ECO:0000259" key="1">
    <source>
        <dbReference type="Pfam" id="PF01973"/>
    </source>
</evidence>
<feature type="domain" description="6-hydroxymethylpterin diphosphokinase MptE-like" evidence="1">
    <location>
        <begin position="59"/>
        <end position="225"/>
    </location>
</feature>
<comment type="caution">
    <text evidence="2">The sequence shown here is derived from an EMBL/GenBank/DDBJ whole genome shotgun (WGS) entry which is preliminary data.</text>
</comment>
<dbReference type="Pfam" id="PF01973">
    <property type="entry name" value="MptE-like"/>
    <property type="match status" value="1"/>
</dbReference>